<dbReference type="EMBL" id="LT670844">
    <property type="protein sequence ID" value="SHK54265.1"/>
    <property type="molecule type" value="Genomic_DNA"/>
</dbReference>
<reference evidence="1 2" key="1">
    <citation type="submission" date="2016-11" db="EMBL/GenBank/DDBJ databases">
        <authorList>
            <person name="Jaros S."/>
            <person name="Januszkiewicz K."/>
            <person name="Wedrychowicz H."/>
        </authorList>
    </citation>
    <scope>NUCLEOTIDE SEQUENCE [LARGE SCALE GENOMIC DNA]</scope>
    <source>
        <strain evidence="1 2">GAS499</strain>
    </source>
</reference>
<protein>
    <submittedName>
        <fullName evidence="1">Uncharacterized protein</fullName>
    </submittedName>
</protein>
<gene>
    <name evidence="1" type="ORF">SAMN05444159_3531</name>
</gene>
<accession>A0A1M6TB98</accession>
<name>A0A1M6TB98_9BRAD</name>
<sequence length="68" mass="7421">MAAPQTAPLSNRANVVDEMFTEAKIEALNSKLIERGISADQVIAILPVEAQIMANPVPPQFRVLYRTA</sequence>
<dbReference type="OrthoDB" id="8265759at2"/>
<evidence type="ECO:0000313" key="1">
    <source>
        <dbReference type="EMBL" id="SHK54265.1"/>
    </source>
</evidence>
<dbReference type="RefSeq" id="WP_079539810.1">
    <property type="nucleotide sequence ID" value="NZ_LT670844.1"/>
</dbReference>
<evidence type="ECO:0000313" key="2">
    <source>
        <dbReference type="Proteomes" id="UP000189935"/>
    </source>
</evidence>
<organism evidence="1 2">
    <name type="scientific">Bradyrhizobium lablabi</name>
    <dbReference type="NCBI Taxonomy" id="722472"/>
    <lineage>
        <taxon>Bacteria</taxon>
        <taxon>Pseudomonadati</taxon>
        <taxon>Pseudomonadota</taxon>
        <taxon>Alphaproteobacteria</taxon>
        <taxon>Hyphomicrobiales</taxon>
        <taxon>Nitrobacteraceae</taxon>
        <taxon>Bradyrhizobium</taxon>
    </lineage>
</organism>
<dbReference type="Proteomes" id="UP000189935">
    <property type="component" value="Chromosome I"/>
</dbReference>
<proteinExistence type="predicted"/>
<dbReference type="AlphaFoldDB" id="A0A1M6TB98"/>